<keyword evidence="2" id="KW-0472">Membrane</keyword>
<evidence type="ECO:0000313" key="4">
    <source>
        <dbReference type="EMBL" id="KAF8451944.1"/>
    </source>
</evidence>
<dbReference type="EMBL" id="WHUW01000179">
    <property type="protein sequence ID" value="KAF8419243.1"/>
    <property type="molecule type" value="Genomic_DNA"/>
</dbReference>
<name>A0AAD4GMP7_BOLED</name>
<evidence type="ECO:0000256" key="2">
    <source>
        <dbReference type="SAM" id="Phobius"/>
    </source>
</evidence>
<evidence type="ECO:0000313" key="3">
    <source>
        <dbReference type="EMBL" id="KAF8419243.1"/>
    </source>
</evidence>
<evidence type="ECO:0000256" key="1">
    <source>
        <dbReference type="SAM" id="MobiDB-lite"/>
    </source>
</evidence>
<keyword evidence="2" id="KW-0812">Transmembrane</keyword>
<proteinExistence type="predicted"/>
<reference evidence="4" key="2">
    <citation type="journal article" date="2020" name="Nat. Commun.">
        <title>Large-scale genome sequencing of mycorrhizal fungi provides insights into the early evolution of symbiotic traits.</title>
        <authorList>
            <person name="Miyauchi S."/>
            <person name="Kiss E."/>
            <person name="Kuo A."/>
            <person name="Drula E."/>
            <person name="Kohler A."/>
            <person name="Sanchez-Garcia M."/>
            <person name="Morin E."/>
            <person name="Andreopoulos B."/>
            <person name="Barry K.W."/>
            <person name="Bonito G."/>
            <person name="Buee M."/>
            <person name="Carver A."/>
            <person name="Chen C."/>
            <person name="Cichocki N."/>
            <person name="Clum A."/>
            <person name="Culley D."/>
            <person name="Crous P.W."/>
            <person name="Fauchery L."/>
            <person name="Girlanda M."/>
            <person name="Hayes R.D."/>
            <person name="Keri Z."/>
            <person name="LaButti K."/>
            <person name="Lipzen A."/>
            <person name="Lombard V."/>
            <person name="Magnuson J."/>
            <person name="Maillard F."/>
            <person name="Murat C."/>
            <person name="Nolan M."/>
            <person name="Ohm R.A."/>
            <person name="Pangilinan J."/>
            <person name="Pereira M.F."/>
            <person name="Perotto S."/>
            <person name="Peter M."/>
            <person name="Pfister S."/>
            <person name="Riley R."/>
            <person name="Sitrit Y."/>
            <person name="Stielow J.B."/>
            <person name="Szollosi G."/>
            <person name="Zifcakova L."/>
            <person name="Stursova M."/>
            <person name="Spatafora J.W."/>
            <person name="Tedersoo L."/>
            <person name="Vaario L.M."/>
            <person name="Yamada A."/>
            <person name="Yan M."/>
            <person name="Wang P."/>
            <person name="Xu J."/>
            <person name="Bruns T."/>
            <person name="Baldrian P."/>
            <person name="Vilgalys R."/>
            <person name="Dunand C."/>
            <person name="Henrissat B."/>
            <person name="Grigoriev I.V."/>
            <person name="Hibbett D."/>
            <person name="Nagy L.G."/>
            <person name="Martin F.M."/>
        </authorList>
    </citation>
    <scope>NUCLEOTIDE SEQUENCE</scope>
    <source>
        <strain evidence="4">BED1</strain>
    </source>
</reference>
<feature type="region of interest" description="Disordered" evidence="1">
    <location>
        <begin position="1"/>
        <end position="24"/>
    </location>
</feature>
<comment type="caution">
    <text evidence="4">The sequence shown here is derived from an EMBL/GenBank/DDBJ whole genome shotgun (WGS) entry which is preliminary data.</text>
</comment>
<reference evidence="4" key="1">
    <citation type="submission" date="2019-10" db="EMBL/GenBank/DDBJ databases">
        <authorList>
            <consortium name="DOE Joint Genome Institute"/>
            <person name="Kuo A."/>
            <person name="Miyauchi S."/>
            <person name="Kiss E."/>
            <person name="Drula E."/>
            <person name="Kohler A."/>
            <person name="Sanchez-Garcia M."/>
            <person name="Andreopoulos B."/>
            <person name="Barry K.W."/>
            <person name="Bonito G."/>
            <person name="Buee M."/>
            <person name="Carver A."/>
            <person name="Chen C."/>
            <person name="Cichocki N."/>
            <person name="Clum A."/>
            <person name="Culley D."/>
            <person name="Crous P.W."/>
            <person name="Fauchery L."/>
            <person name="Girlanda M."/>
            <person name="Hayes R."/>
            <person name="Keri Z."/>
            <person name="LaButti K."/>
            <person name="Lipzen A."/>
            <person name="Lombard V."/>
            <person name="Magnuson J."/>
            <person name="Maillard F."/>
            <person name="Morin E."/>
            <person name="Murat C."/>
            <person name="Nolan M."/>
            <person name="Ohm R."/>
            <person name="Pangilinan J."/>
            <person name="Pereira M."/>
            <person name="Perotto S."/>
            <person name="Peter M."/>
            <person name="Riley R."/>
            <person name="Sitrit Y."/>
            <person name="Stielow B."/>
            <person name="Szollosi G."/>
            <person name="Zifcakova L."/>
            <person name="Stursova M."/>
            <person name="Spatafora J.W."/>
            <person name="Tedersoo L."/>
            <person name="Vaario L.-M."/>
            <person name="Yamada A."/>
            <person name="Yan M."/>
            <person name="Wang P."/>
            <person name="Xu J."/>
            <person name="Bruns T."/>
            <person name="Baldrian P."/>
            <person name="Vilgalys R."/>
            <person name="Henrissat B."/>
            <person name="Grigoriev I.V."/>
            <person name="Hibbett D."/>
            <person name="Nagy L.G."/>
            <person name="Martin F.M."/>
        </authorList>
    </citation>
    <scope>NUCLEOTIDE SEQUENCE</scope>
    <source>
        <strain evidence="4">BED1</strain>
    </source>
</reference>
<dbReference type="AlphaFoldDB" id="A0AAD4GMP7"/>
<feature type="non-terminal residue" evidence="4">
    <location>
        <position position="53"/>
    </location>
</feature>
<gene>
    <name evidence="4" type="ORF">L210DRAFT_3514838</name>
    <name evidence="3" type="ORF">L210DRAFT_3577255</name>
</gene>
<evidence type="ECO:0000313" key="5">
    <source>
        <dbReference type="Proteomes" id="UP001194468"/>
    </source>
</evidence>
<dbReference type="Proteomes" id="UP001194468">
    <property type="component" value="Unassembled WGS sequence"/>
</dbReference>
<sequence length="53" mass="5897">GISGDVQPIHGGPRTIRRQDWTSPGNEHWRDNSALEWFGLFTCAALVVHVVVL</sequence>
<protein>
    <submittedName>
        <fullName evidence="4">Uncharacterized protein</fullName>
    </submittedName>
</protein>
<accession>A0AAD4GMP7</accession>
<keyword evidence="2" id="KW-1133">Transmembrane helix</keyword>
<organism evidence="4 5">
    <name type="scientific">Boletus edulis BED1</name>
    <dbReference type="NCBI Taxonomy" id="1328754"/>
    <lineage>
        <taxon>Eukaryota</taxon>
        <taxon>Fungi</taxon>
        <taxon>Dikarya</taxon>
        <taxon>Basidiomycota</taxon>
        <taxon>Agaricomycotina</taxon>
        <taxon>Agaricomycetes</taxon>
        <taxon>Agaricomycetidae</taxon>
        <taxon>Boletales</taxon>
        <taxon>Boletineae</taxon>
        <taxon>Boletaceae</taxon>
        <taxon>Boletoideae</taxon>
        <taxon>Boletus</taxon>
    </lineage>
</organism>
<feature type="transmembrane region" description="Helical" evidence="2">
    <location>
        <begin position="34"/>
        <end position="52"/>
    </location>
</feature>
<dbReference type="EMBL" id="WHUW01000001">
    <property type="protein sequence ID" value="KAF8451944.1"/>
    <property type="molecule type" value="Genomic_DNA"/>
</dbReference>
<keyword evidence="5" id="KW-1185">Reference proteome</keyword>